<evidence type="ECO:0000313" key="1">
    <source>
        <dbReference type="EMBL" id="SHL02150.1"/>
    </source>
</evidence>
<proteinExistence type="predicted"/>
<dbReference type="AlphaFoldDB" id="A0A1M6X819"/>
<protein>
    <submittedName>
        <fullName evidence="1">Cystathionine beta-lyase family protein involved in aluminum resistance</fullName>
    </submittedName>
</protein>
<gene>
    <name evidence="1" type="ORF">SAMN05443507_13235</name>
</gene>
<evidence type="ECO:0000313" key="2">
    <source>
        <dbReference type="Proteomes" id="UP000184016"/>
    </source>
</evidence>
<dbReference type="Gene3D" id="3.90.1150.60">
    <property type="entry name" value="Methioning gamme-lyase, C-terminal domain"/>
    <property type="match status" value="1"/>
</dbReference>
<name>A0A1M6X819_9BACL</name>
<keyword evidence="1" id="KW-0456">Lyase</keyword>
<dbReference type="PANTHER" id="PTHR46658:SF1">
    <property type="entry name" value="CYS OR MET METABOLISM PYRIDOXAL-PHOSPHATE-DEPENDENT ENZYME"/>
    <property type="match status" value="1"/>
</dbReference>
<dbReference type="InterPro" id="IPR015421">
    <property type="entry name" value="PyrdxlP-dep_Trfase_major"/>
</dbReference>
<sequence length="415" mass="45006">MSSIDFQWLQARQLEVEPIFRRLEQNALHIQKRVMDAFAEERVSTSDLLGSNGYGIDDAGREKLERIFARVFAAEAALVRPQFVSGTHALSTSLFALCRPGDHVLFATGQPYDTLQAVVGLRESPGSLREWGIESSVVELDGTGMPQTEQIIQALRPNTRLVMFQKSRGYSSRPALSLDKLAGVFSFVKTLRPDVWLGVDNCYGEFVEVEEVTAVGADFAAGSLIKNPGGGLVSSGGYIVGKKSIVDAAAVSLYAPGIGAELGATEGYLRSMYQGLFLAPHIVCQALKISVLASHALHELGYRVSPLAHETRADIVLEIEFHSRQEVAAFATAIQSSAPVDSFAVPEFGDMAGYDTPVLMAAGTFIQGSSIELSADAPLRPPYRAYLQGGLTYEQGFWAVLRLTQVLAHLRHSQI</sequence>
<accession>A0A1M6X819</accession>
<dbReference type="InterPro" id="IPR009651">
    <property type="entry name" value="Met_g_lyase_put"/>
</dbReference>
<dbReference type="SUPFAM" id="SSF53383">
    <property type="entry name" value="PLP-dependent transferases"/>
    <property type="match status" value="1"/>
</dbReference>
<dbReference type="InterPro" id="IPR015424">
    <property type="entry name" value="PyrdxlP-dep_Trfase"/>
</dbReference>
<dbReference type="RefSeq" id="WP_072875219.1">
    <property type="nucleotide sequence ID" value="NZ_FRAF01000032.1"/>
</dbReference>
<organism evidence="1 2">
    <name type="scientific">Alicyclobacillus tolerans</name>
    <dbReference type="NCBI Taxonomy" id="90970"/>
    <lineage>
        <taxon>Bacteria</taxon>
        <taxon>Bacillati</taxon>
        <taxon>Bacillota</taxon>
        <taxon>Bacilli</taxon>
        <taxon>Bacillales</taxon>
        <taxon>Alicyclobacillaceae</taxon>
        <taxon>Alicyclobacillus</taxon>
    </lineage>
</organism>
<dbReference type="Gene3D" id="3.40.640.10">
    <property type="entry name" value="Type I PLP-dependent aspartate aminotransferase-like (Major domain)"/>
    <property type="match status" value="1"/>
</dbReference>
<dbReference type="Proteomes" id="UP000184016">
    <property type="component" value="Unassembled WGS sequence"/>
</dbReference>
<reference evidence="2" key="1">
    <citation type="submission" date="2016-11" db="EMBL/GenBank/DDBJ databases">
        <authorList>
            <person name="Varghese N."/>
            <person name="Submissions S."/>
        </authorList>
    </citation>
    <scope>NUCLEOTIDE SEQUENCE [LARGE SCALE GENOMIC DNA]</scope>
    <source>
        <strain evidence="2">USBA-503</strain>
    </source>
</reference>
<dbReference type="GO" id="GO:0016829">
    <property type="term" value="F:lyase activity"/>
    <property type="evidence" value="ECO:0007669"/>
    <property type="project" value="UniProtKB-KW"/>
</dbReference>
<keyword evidence="2" id="KW-1185">Reference proteome</keyword>
<dbReference type="EMBL" id="FRAF01000032">
    <property type="protein sequence ID" value="SHL02150.1"/>
    <property type="molecule type" value="Genomic_DNA"/>
</dbReference>
<dbReference type="Pfam" id="PF06838">
    <property type="entry name" value="Met_gamma_lyase"/>
    <property type="match status" value="1"/>
</dbReference>
<dbReference type="PANTHER" id="PTHR46658">
    <property type="entry name" value="CYS OR MET METABOLISM PYRIDOXAL-PHOSPHATE-DEPENDENT ENZYME"/>
    <property type="match status" value="1"/>
</dbReference>
<dbReference type="OrthoDB" id="9764766at2"/>
<dbReference type="STRING" id="1830138.SAMN05443507_13235"/>